<dbReference type="EMBL" id="CP090958">
    <property type="protein sequence ID" value="WGW11623.1"/>
    <property type="molecule type" value="Genomic_DNA"/>
</dbReference>
<dbReference type="InterPro" id="IPR050832">
    <property type="entry name" value="Bact_Acetyltransf"/>
</dbReference>
<evidence type="ECO:0000313" key="5">
    <source>
        <dbReference type="Proteomes" id="UP001209083"/>
    </source>
</evidence>
<evidence type="ECO:0000259" key="3">
    <source>
        <dbReference type="PROSITE" id="PS51186"/>
    </source>
</evidence>
<name>A0ABY8QRL0_9MICO</name>
<accession>A0ABY8QRL0</accession>
<evidence type="ECO:0000256" key="1">
    <source>
        <dbReference type="ARBA" id="ARBA00022679"/>
    </source>
</evidence>
<dbReference type="RefSeq" id="WP_349638413.1">
    <property type="nucleotide sequence ID" value="NZ_CP090958.1"/>
</dbReference>
<feature type="domain" description="N-acetyltransferase" evidence="3">
    <location>
        <begin position="3"/>
        <end position="163"/>
    </location>
</feature>
<dbReference type="InterPro" id="IPR000182">
    <property type="entry name" value="GNAT_dom"/>
</dbReference>
<sequence>MSISIRPATAADYAQVRRITRDAYVKAGYFESDHPYLHVLEDVEHRGQHAVVWVAESLDTIVASVTLTFAGQPYSDIAADGELEFRMLAVDPALQRGGVGRTLVKEIIAYARSLDGIEAVSLTSATNMTRAHTLYSSLGFVRVPERDWYVADEDILLWVFRLPL</sequence>
<evidence type="ECO:0000256" key="2">
    <source>
        <dbReference type="ARBA" id="ARBA00023315"/>
    </source>
</evidence>
<protein>
    <submittedName>
        <fullName evidence="4">GNAT family N-acetyltransferase</fullName>
    </submittedName>
</protein>
<dbReference type="Gene3D" id="3.40.630.30">
    <property type="match status" value="1"/>
</dbReference>
<proteinExistence type="predicted"/>
<organism evidence="4 5">
    <name type="scientific">Saxibacter everestensis</name>
    <dbReference type="NCBI Taxonomy" id="2909229"/>
    <lineage>
        <taxon>Bacteria</taxon>
        <taxon>Bacillati</taxon>
        <taxon>Actinomycetota</taxon>
        <taxon>Actinomycetes</taxon>
        <taxon>Micrococcales</taxon>
        <taxon>Brevibacteriaceae</taxon>
        <taxon>Saxibacter</taxon>
    </lineage>
</organism>
<dbReference type="InterPro" id="IPR016181">
    <property type="entry name" value="Acyl_CoA_acyltransferase"/>
</dbReference>
<dbReference type="CDD" id="cd04301">
    <property type="entry name" value="NAT_SF"/>
    <property type="match status" value="1"/>
</dbReference>
<dbReference type="PROSITE" id="PS51186">
    <property type="entry name" value="GNAT"/>
    <property type="match status" value="1"/>
</dbReference>
<evidence type="ECO:0000313" key="4">
    <source>
        <dbReference type="EMBL" id="WGW11623.1"/>
    </source>
</evidence>
<gene>
    <name evidence="4" type="ORF">LWF01_16250</name>
</gene>
<dbReference type="PANTHER" id="PTHR43877:SF5">
    <property type="entry name" value="BLL8307 PROTEIN"/>
    <property type="match status" value="1"/>
</dbReference>
<dbReference type="Pfam" id="PF00583">
    <property type="entry name" value="Acetyltransf_1"/>
    <property type="match status" value="1"/>
</dbReference>
<keyword evidence="1" id="KW-0808">Transferase</keyword>
<keyword evidence="2" id="KW-0012">Acyltransferase</keyword>
<reference evidence="4 5" key="1">
    <citation type="submission" date="2023-05" db="EMBL/GenBank/DDBJ databases">
        <title>Lithophilousrod everest ZFBP1038 complete genpme.</title>
        <authorList>
            <person name="Tian M."/>
        </authorList>
    </citation>
    <scope>NUCLEOTIDE SEQUENCE [LARGE SCALE GENOMIC DNA]</scope>
    <source>
        <strain evidence="4 5">ZFBP1038</strain>
    </source>
</reference>
<keyword evidence="5" id="KW-1185">Reference proteome</keyword>
<dbReference type="SUPFAM" id="SSF55729">
    <property type="entry name" value="Acyl-CoA N-acyltransferases (Nat)"/>
    <property type="match status" value="1"/>
</dbReference>
<dbReference type="PANTHER" id="PTHR43877">
    <property type="entry name" value="AMINOALKYLPHOSPHONATE N-ACETYLTRANSFERASE-RELATED-RELATED"/>
    <property type="match status" value="1"/>
</dbReference>
<dbReference type="Proteomes" id="UP001209083">
    <property type="component" value="Chromosome"/>
</dbReference>